<dbReference type="Gene3D" id="6.10.140.1140">
    <property type="match status" value="1"/>
</dbReference>
<dbReference type="InterPro" id="IPR018200">
    <property type="entry name" value="USP_CS"/>
</dbReference>
<dbReference type="Pfam" id="PF00443">
    <property type="entry name" value="UCH"/>
    <property type="match status" value="1"/>
</dbReference>
<proteinExistence type="inferred from homology"/>
<dbReference type="OrthoDB" id="333239at2759"/>
<dbReference type="SUPFAM" id="SSF54001">
    <property type="entry name" value="Cysteine proteinases"/>
    <property type="match status" value="1"/>
</dbReference>
<dbReference type="VEuPathDB" id="FungiDB:DIURU_002423"/>
<dbReference type="GO" id="GO:0061136">
    <property type="term" value="P:regulation of proteasomal protein catabolic process"/>
    <property type="evidence" value="ECO:0007669"/>
    <property type="project" value="TreeGrafter"/>
</dbReference>
<dbReference type="EMBL" id="SWFT01000067">
    <property type="protein sequence ID" value="KAA8903537.1"/>
    <property type="molecule type" value="Genomic_DNA"/>
</dbReference>
<dbReference type="InterPro" id="IPR038765">
    <property type="entry name" value="Papain-like_cys_pep_sf"/>
</dbReference>
<dbReference type="PROSITE" id="PS00973">
    <property type="entry name" value="USP_2"/>
    <property type="match status" value="1"/>
</dbReference>
<keyword evidence="3 6" id="KW-0833">Ubl conjugation pathway</keyword>
<evidence type="ECO:0000256" key="1">
    <source>
        <dbReference type="ARBA" id="ARBA00000707"/>
    </source>
</evidence>
<feature type="domain" description="USP" evidence="8">
    <location>
        <begin position="101"/>
        <end position="469"/>
    </location>
</feature>
<dbReference type="GeneID" id="54781074"/>
<dbReference type="Gene3D" id="3.90.70.10">
    <property type="entry name" value="Cysteine proteinases"/>
    <property type="match status" value="1"/>
</dbReference>
<keyword evidence="10" id="KW-1185">Reference proteome</keyword>
<comment type="catalytic activity">
    <reaction evidence="1 6">
        <text>Thiol-dependent hydrolysis of ester, thioester, amide, peptide and isopeptide bonds formed by the C-terminal Gly of ubiquitin (a 76-residue protein attached to proteins as an intracellular targeting signal).</text>
        <dbReference type="EC" id="3.4.19.12"/>
    </reaction>
</comment>
<dbReference type="SMART" id="SM00213">
    <property type="entry name" value="UBQ"/>
    <property type="match status" value="1"/>
</dbReference>
<evidence type="ECO:0000256" key="6">
    <source>
        <dbReference type="RuleBase" id="RU366025"/>
    </source>
</evidence>
<evidence type="ECO:0000256" key="2">
    <source>
        <dbReference type="ARBA" id="ARBA00022670"/>
    </source>
</evidence>
<dbReference type="PROSITE" id="PS00299">
    <property type="entry name" value="UBIQUITIN_1"/>
    <property type="match status" value="1"/>
</dbReference>
<dbReference type="InterPro" id="IPR000626">
    <property type="entry name" value="Ubiquitin-like_dom"/>
</dbReference>
<dbReference type="GO" id="GO:0070628">
    <property type="term" value="F:proteasome binding"/>
    <property type="evidence" value="ECO:0007669"/>
    <property type="project" value="TreeGrafter"/>
</dbReference>
<evidence type="ECO:0000313" key="10">
    <source>
        <dbReference type="Proteomes" id="UP000449547"/>
    </source>
</evidence>
<dbReference type="InterPro" id="IPR019954">
    <property type="entry name" value="Ubiquitin_CS"/>
</dbReference>
<dbReference type="InterPro" id="IPR001394">
    <property type="entry name" value="Peptidase_C19_UCH"/>
</dbReference>
<dbReference type="PROSITE" id="PS00972">
    <property type="entry name" value="USP_1"/>
    <property type="match status" value="1"/>
</dbReference>
<comment type="caution">
    <text evidence="9">The sequence shown here is derived from an EMBL/GenBank/DDBJ whole genome shotgun (WGS) entry which is preliminary data.</text>
</comment>
<dbReference type="GO" id="GO:0043161">
    <property type="term" value="P:proteasome-mediated ubiquitin-dependent protein catabolic process"/>
    <property type="evidence" value="ECO:0007669"/>
    <property type="project" value="InterPro"/>
</dbReference>
<dbReference type="CDD" id="cd02657">
    <property type="entry name" value="Peptidase_C19A"/>
    <property type="match status" value="1"/>
</dbReference>
<sequence>MTVKITIKNAGKTHEIELQDDDVGKALKLAIQKKTLIPPERQKILIKGGKVNDDTPVSKLDLSKPIMVLGTPDKELPQKPVEKVVFLEDLKQVMSTNNEPTGLTNLGNTCYLNSSLQALFNIADVKKAVKSYQGGSNALINSMKELFNRMEKKEQRISPQLFLIMFRQLFPQFAERDTMGYKQQDAEEAFSQILSELRREFGLDDDFKITFKNITKCTAATQEEEIVTFEDAYKLNCHIDIKINFLRDGILMGLRETIERHSDTLGQNAEYEVSRTITRLPKYLTVHFVRFFWKRETSTKSKILRKVQFPFELDLAEMLDPSIKQEKIEMRDKFRKVSKDNEEVVRDFKKQKRDPALTPMEQMEEEKLKIESIKTKFRDDIQSISKVDIDSTTENPSSVYELQAVITHQGSTAESGHYQAFVKDNEGLEDDLWWKFNDDKVSKVSQDKIEQLAGGGESDSALILIYRAAGLE</sequence>
<keyword evidence="4 6" id="KW-0378">Hydrolase</keyword>
<dbReference type="EC" id="3.4.19.12" evidence="6"/>
<dbReference type="GO" id="GO:0004843">
    <property type="term" value="F:cysteine-type deubiquitinase activity"/>
    <property type="evidence" value="ECO:0007669"/>
    <property type="project" value="UniProtKB-UniRule"/>
</dbReference>
<evidence type="ECO:0000259" key="7">
    <source>
        <dbReference type="PROSITE" id="PS50053"/>
    </source>
</evidence>
<keyword evidence="5 6" id="KW-0788">Thiol protease</keyword>
<dbReference type="InterPro" id="IPR029071">
    <property type="entry name" value="Ubiquitin-like_domsf"/>
</dbReference>
<name>A0A642US84_DIURU</name>
<dbReference type="RefSeq" id="XP_034012839.1">
    <property type="nucleotide sequence ID" value="XM_034155073.1"/>
</dbReference>
<dbReference type="OMA" id="RKVQFPF"/>
<feature type="domain" description="Ubiquitin-like" evidence="7">
    <location>
        <begin position="3"/>
        <end position="64"/>
    </location>
</feature>
<reference evidence="9 10" key="1">
    <citation type="submission" date="2019-07" db="EMBL/GenBank/DDBJ databases">
        <title>Genome assembly of two rare yeast pathogens: Diutina rugosa and Trichomonascus ciferrii.</title>
        <authorList>
            <person name="Mixao V."/>
            <person name="Saus E."/>
            <person name="Hansen A."/>
            <person name="Lass-Flor C."/>
            <person name="Gabaldon T."/>
        </authorList>
    </citation>
    <scope>NUCLEOTIDE SEQUENCE [LARGE SCALE GENOMIC DNA]</scope>
    <source>
        <strain evidence="9 10">CBS 613</strain>
    </source>
</reference>
<dbReference type="PANTHER" id="PTHR43982:SF1">
    <property type="entry name" value="UBIQUITIN CARBOXYL-TERMINAL HYDROLASE 14"/>
    <property type="match status" value="1"/>
</dbReference>
<dbReference type="AlphaFoldDB" id="A0A642US84"/>
<evidence type="ECO:0000256" key="4">
    <source>
        <dbReference type="ARBA" id="ARBA00022801"/>
    </source>
</evidence>
<dbReference type="InterPro" id="IPR044635">
    <property type="entry name" value="UBP14-like"/>
</dbReference>
<dbReference type="GO" id="GO:0016579">
    <property type="term" value="P:protein deubiquitination"/>
    <property type="evidence" value="ECO:0007669"/>
    <property type="project" value="InterPro"/>
</dbReference>
<evidence type="ECO:0000256" key="3">
    <source>
        <dbReference type="ARBA" id="ARBA00022786"/>
    </source>
</evidence>
<accession>A0A642US84</accession>
<organism evidence="9 10">
    <name type="scientific">Diutina rugosa</name>
    <name type="common">Yeast</name>
    <name type="synonym">Candida rugosa</name>
    <dbReference type="NCBI Taxonomy" id="5481"/>
    <lineage>
        <taxon>Eukaryota</taxon>
        <taxon>Fungi</taxon>
        <taxon>Dikarya</taxon>
        <taxon>Ascomycota</taxon>
        <taxon>Saccharomycotina</taxon>
        <taxon>Pichiomycetes</taxon>
        <taxon>Debaryomycetaceae</taxon>
        <taxon>Diutina</taxon>
    </lineage>
</organism>
<dbReference type="PROSITE" id="PS50053">
    <property type="entry name" value="UBIQUITIN_2"/>
    <property type="match status" value="1"/>
</dbReference>
<keyword evidence="2 6" id="KW-0645">Protease</keyword>
<dbReference type="SUPFAM" id="SSF54236">
    <property type="entry name" value="Ubiquitin-like"/>
    <property type="match status" value="1"/>
</dbReference>
<dbReference type="Gene3D" id="3.10.20.90">
    <property type="entry name" value="Phosphatidylinositol 3-kinase Catalytic Subunit, Chain A, domain 1"/>
    <property type="match status" value="1"/>
</dbReference>
<dbReference type="InterPro" id="IPR028889">
    <property type="entry name" value="USP"/>
</dbReference>
<gene>
    <name evidence="9" type="ORF">DIURU_002423</name>
</gene>
<evidence type="ECO:0000259" key="8">
    <source>
        <dbReference type="PROSITE" id="PS50235"/>
    </source>
</evidence>
<evidence type="ECO:0000256" key="5">
    <source>
        <dbReference type="ARBA" id="ARBA00022807"/>
    </source>
</evidence>
<evidence type="ECO:0000313" key="9">
    <source>
        <dbReference type="EMBL" id="KAA8903537.1"/>
    </source>
</evidence>
<protein>
    <recommendedName>
        <fullName evidence="6">Ubiquitin carboxyl-terminal hydrolase</fullName>
        <ecNumber evidence="6">3.4.19.12</ecNumber>
    </recommendedName>
</protein>
<comment type="similarity">
    <text evidence="6">Belongs to the peptidase C19 family.</text>
</comment>
<dbReference type="Proteomes" id="UP000449547">
    <property type="component" value="Unassembled WGS sequence"/>
</dbReference>
<dbReference type="Pfam" id="PF00240">
    <property type="entry name" value="ubiquitin"/>
    <property type="match status" value="1"/>
</dbReference>
<dbReference type="PROSITE" id="PS50235">
    <property type="entry name" value="USP_3"/>
    <property type="match status" value="1"/>
</dbReference>
<dbReference type="PANTHER" id="PTHR43982">
    <property type="entry name" value="UBIQUITIN CARBOXYL-TERMINAL HYDROLASE"/>
    <property type="match status" value="1"/>
</dbReference>